<dbReference type="SMART" id="SM00480">
    <property type="entry name" value="POL3Bc"/>
    <property type="match status" value="1"/>
</dbReference>
<dbReference type="InterPro" id="IPR022637">
    <property type="entry name" value="DNA_polIII_beta_cen"/>
</dbReference>
<evidence type="ECO:0000256" key="2">
    <source>
        <dbReference type="ARBA" id="ARBA00010752"/>
    </source>
</evidence>
<dbReference type="OrthoDB" id="468978at2"/>
<evidence type="ECO:0000259" key="9">
    <source>
        <dbReference type="Pfam" id="PF00712"/>
    </source>
</evidence>
<evidence type="ECO:0000256" key="8">
    <source>
        <dbReference type="ARBA" id="ARBA00023125"/>
    </source>
</evidence>
<dbReference type="GO" id="GO:0008408">
    <property type="term" value="F:3'-5' exonuclease activity"/>
    <property type="evidence" value="ECO:0007669"/>
    <property type="project" value="InterPro"/>
</dbReference>
<keyword evidence="3" id="KW-0963">Cytoplasm</keyword>
<evidence type="ECO:0000256" key="3">
    <source>
        <dbReference type="ARBA" id="ARBA00022490"/>
    </source>
</evidence>
<dbReference type="InterPro" id="IPR046938">
    <property type="entry name" value="DNA_clamp_sf"/>
</dbReference>
<dbReference type="EC" id="2.7.7.7" evidence="12"/>
<dbReference type="CDD" id="cd00140">
    <property type="entry name" value="beta_clamp"/>
    <property type="match status" value="1"/>
</dbReference>
<dbReference type="GO" id="GO:0006271">
    <property type="term" value="P:DNA strand elongation involved in DNA replication"/>
    <property type="evidence" value="ECO:0007669"/>
    <property type="project" value="TreeGrafter"/>
</dbReference>
<dbReference type="InParanoid" id="E3IWE1"/>
<dbReference type="InterPro" id="IPR001001">
    <property type="entry name" value="DNA_polIII_beta"/>
</dbReference>
<keyword evidence="7" id="KW-0239">DNA-directed DNA polymerase</keyword>
<organism evidence="12 13">
    <name type="scientific">Pseudofrankia inefficax (strain DSM 45817 / CECT 9037 / DDB 130130 / EuI1c)</name>
    <name type="common">Frankia inefficax</name>
    <dbReference type="NCBI Taxonomy" id="298654"/>
    <lineage>
        <taxon>Bacteria</taxon>
        <taxon>Bacillati</taxon>
        <taxon>Actinomycetota</taxon>
        <taxon>Actinomycetes</taxon>
        <taxon>Frankiales</taxon>
        <taxon>Frankiaceae</taxon>
        <taxon>Pseudofrankia</taxon>
    </lineage>
</organism>
<accession>E3IWE1</accession>
<evidence type="ECO:0000313" key="13">
    <source>
        <dbReference type="Proteomes" id="UP000002484"/>
    </source>
</evidence>
<dbReference type="InterPro" id="IPR022635">
    <property type="entry name" value="DNA_polIII_beta_C"/>
</dbReference>
<evidence type="ECO:0000313" key="12">
    <source>
        <dbReference type="EMBL" id="ADP80124.1"/>
    </source>
</evidence>
<dbReference type="GO" id="GO:0003677">
    <property type="term" value="F:DNA binding"/>
    <property type="evidence" value="ECO:0007669"/>
    <property type="project" value="UniProtKB-KW"/>
</dbReference>
<keyword evidence="8" id="KW-0238">DNA-binding</keyword>
<dbReference type="InterPro" id="IPR022634">
    <property type="entry name" value="DNA_polIII_beta_N"/>
</dbReference>
<dbReference type="Gene3D" id="3.10.150.10">
    <property type="entry name" value="DNA Polymerase III, subunit A, domain 2"/>
    <property type="match status" value="3"/>
</dbReference>
<evidence type="ECO:0000256" key="5">
    <source>
        <dbReference type="ARBA" id="ARBA00022695"/>
    </source>
</evidence>
<dbReference type="KEGG" id="fri:FraEuI1c_2074"/>
<feature type="domain" description="DNA polymerase III beta sliding clamp C-terminal" evidence="11">
    <location>
        <begin position="249"/>
        <end position="386"/>
    </location>
</feature>
<sequence>MRVTVPRAEFAEAAGWVARHLPARMAPGIVAIAGMRVDAGERLTLSAFDYQVAVTATVEASAAVPGGALVPGRLVADIMRSLPDETVRLSVDEGWLLVRAAGAHYRVPILPLEDYPALPTFPPPVGEVDTLGFAAAVNQVVPAAARDETFPVLTALRLELAGRGLTLVATDRYRLAVRTIPWQPSVRDPEAVAHVPARLLAELARIPTAASRLALGLGADDDGGPRFGLSTGARRIVVRLVDGTFPHYRRLFPESVGLCVGAQIAPLAAAIRRVAVVAPRTGPVVRLTFSAGVLTADVGPDAGTTTAGDSGPLSLAAATDSVPIDYDGPDLVAWYNPTYLLDGLGAVDGDEVTIGFAASDPDEAARLPAIITGKDDDGFRYVLMPVVRSEAG</sequence>
<proteinExistence type="inferred from homology"/>
<comment type="subcellular location">
    <subcellularLocation>
        <location evidence="1">Cytoplasm</location>
    </subcellularLocation>
</comment>
<feature type="domain" description="DNA polymerase III beta sliding clamp N-terminal" evidence="9">
    <location>
        <begin position="1"/>
        <end position="119"/>
    </location>
</feature>
<dbReference type="SUPFAM" id="SSF55979">
    <property type="entry name" value="DNA clamp"/>
    <property type="match status" value="3"/>
</dbReference>
<keyword evidence="6" id="KW-0235">DNA replication</keyword>
<dbReference type="NCBIfam" id="TIGR00663">
    <property type="entry name" value="dnan"/>
    <property type="match status" value="1"/>
</dbReference>
<protein>
    <submittedName>
        <fullName evidence="12">DNA polymerase III, beta subunit</fullName>
        <ecNumber evidence="12">2.7.7.7</ecNumber>
    </submittedName>
</protein>
<name>E3IWE1_PSEI1</name>
<keyword evidence="13" id="KW-1185">Reference proteome</keyword>
<dbReference type="RefSeq" id="WP_013423243.1">
    <property type="nucleotide sequence ID" value="NC_014666.1"/>
</dbReference>
<keyword evidence="4 12" id="KW-0808">Transferase</keyword>
<evidence type="ECO:0000259" key="11">
    <source>
        <dbReference type="Pfam" id="PF02768"/>
    </source>
</evidence>
<dbReference type="GO" id="GO:0009360">
    <property type="term" value="C:DNA polymerase III complex"/>
    <property type="evidence" value="ECO:0007669"/>
    <property type="project" value="InterPro"/>
</dbReference>
<dbReference type="GO" id="GO:0003887">
    <property type="term" value="F:DNA-directed DNA polymerase activity"/>
    <property type="evidence" value="ECO:0007669"/>
    <property type="project" value="UniProtKB-KW"/>
</dbReference>
<dbReference type="Pfam" id="PF02768">
    <property type="entry name" value="DNA_pol3_beta_3"/>
    <property type="match status" value="1"/>
</dbReference>
<dbReference type="eggNOG" id="COG0592">
    <property type="taxonomic scope" value="Bacteria"/>
</dbReference>
<dbReference type="Pfam" id="PF00712">
    <property type="entry name" value="DNA_pol3_beta"/>
    <property type="match status" value="1"/>
</dbReference>
<dbReference type="Pfam" id="PF02767">
    <property type="entry name" value="DNA_pol3_beta_2"/>
    <property type="match status" value="1"/>
</dbReference>
<reference evidence="12 13" key="1">
    <citation type="submission" date="2010-10" db="EMBL/GenBank/DDBJ databases">
        <title>Complete sequence of Frankia sp. EuI1c.</title>
        <authorList>
            <consortium name="US DOE Joint Genome Institute"/>
            <person name="Lucas S."/>
            <person name="Copeland A."/>
            <person name="Lapidus A."/>
            <person name="Cheng J.-F."/>
            <person name="Bruce D."/>
            <person name="Goodwin L."/>
            <person name="Pitluck S."/>
            <person name="Chertkov O."/>
            <person name="Detter J.C."/>
            <person name="Han C."/>
            <person name="Tapia R."/>
            <person name="Land M."/>
            <person name="Hauser L."/>
            <person name="Jeffries C."/>
            <person name="Kyrpides N."/>
            <person name="Ivanova N."/>
            <person name="Mikhailova N."/>
            <person name="Beauchemin N."/>
            <person name="Sen A."/>
            <person name="Sur S.A."/>
            <person name="Gtari M."/>
            <person name="Wall L."/>
            <person name="Tisa L."/>
            <person name="Woyke T."/>
        </authorList>
    </citation>
    <scope>NUCLEOTIDE SEQUENCE [LARGE SCALE GENOMIC DNA]</scope>
    <source>
        <strain evidence="13">DSM 45817 / CECT 9037 / EuI1c</strain>
    </source>
</reference>
<dbReference type="Proteomes" id="UP000002484">
    <property type="component" value="Chromosome"/>
</dbReference>
<dbReference type="GO" id="GO:0005737">
    <property type="term" value="C:cytoplasm"/>
    <property type="evidence" value="ECO:0007669"/>
    <property type="project" value="UniProtKB-SubCell"/>
</dbReference>
<dbReference type="HOGENOM" id="CLU_038149_1_1_11"/>
<evidence type="ECO:0000256" key="7">
    <source>
        <dbReference type="ARBA" id="ARBA00022932"/>
    </source>
</evidence>
<evidence type="ECO:0000259" key="10">
    <source>
        <dbReference type="Pfam" id="PF02767"/>
    </source>
</evidence>
<dbReference type="PANTHER" id="PTHR30478:SF0">
    <property type="entry name" value="BETA SLIDING CLAMP"/>
    <property type="match status" value="1"/>
</dbReference>
<evidence type="ECO:0000256" key="4">
    <source>
        <dbReference type="ARBA" id="ARBA00022679"/>
    </source>
</evidence>
<dbReference type="STRING" id="298654.FraEuI1c_2074"/>
<dbReference type="EMBL" id="CP002299">
    <property type="protein sequence ID" value="ADP80124.1"/>
    <property type="molecule type" value="Genomic_DNA"/>
</dbReference>
<feature type="domain" description="DNA polymerase III beta sliding clamp central" evidence="10">
    <location>
        <begin position="129"/>
        <end position="246"/>
    </location>
</feature>
<dbReference type="AlphaFoldDB" id="E3IWE1"/>
<gene>
    <name evidence="12" type="ordered locus">FraEuI1c_2074</name>
</gene>
<dbReference type="PANTHER" id="PTHR30478">
    <property type="entry name" value="DNA POLYMERASE III SUBUNIT BETA"/>
    <property type="match status" value="1"/>
</dbReference>
<comment type="similarity">
    <text evidence="2">Belongs to the beta sliding clamp family.</text>
</comment>
<evidence type="ECO:0000256" key="1">
    <source>
        <dbReference type="ARBA" id="ARBA00004496"/>
    </source>
</evidence>
<keyword evidence="5 12" id="KW-0548">Nucleotidyltransferase</keyword>
<evidence type="ECO:0000256" key="6">
    <source>
        <dbReference type="ARBA" id="ARBA00022705"/>
    </source>
</evidence>